<dbReference type="GO" id="GO:0005524">
    <property type="term" value="F:ATP binding"/>
    <property type="evidence" value="ECO:0007669"/>
    <property type="project" value="UniProtKB-UniRule"/>
</dbReference>
<comment type="caution">
    <text evidence="2">Lacks conserved residue(s) required for the propagation of feature annotation.</text>
</comment>
<comment type="pathway">
    <text evidence="2">Cofactor biosynthesis; thiamine diphosphate biosynthesis; thiamine diphosphate from thiamine phosphate: step 1/1.</text>
</comment>
<dbReference type="PIRSF" id="PIRSF005303">
    <property type="entry name" value="Thiam_monoph_kin"/>
    <property type="match status" value="1"/>
</dbReference>
<feature type="binding site" evidence="2">
    <location>
        <position position="218"/>
    </location>
    <ligand>
        <name>ATP</name>
        <dbReference type="ChEBI" id="CHEBI:30616"/>
    </ligand>
</feature>
<keyword evidence="2" id="KW-0547">Nucleotide-binding</keyword>
<dbReference type="AlphaFoldDB" id="A0A7X9ZZU7"/>
<dbReference type="GO" id="GO:0000287">
    <property type="term" value="F:magnesium ion binding"/>
    <property type="evidence" value="ECO:0007669"/>
    <property type="project" value="UniProtKB-UniRule"/>
</dbReference>
<evidence type="ECO:0000256" key="1">
    <source>
        <dbReference type="ARBA" id="ARBA00022977"/>
    </source>
</evidence>
<dbReference type="SUPFAM" id="SSF55326">
    <property type="entry name" value="PurM N-terminal domain-like"/>
    <property type="match status" value="1"/>
</dbReference>
<comment type="catalytic activity">
    <reaction evidence="2">
        <text>thiamine phosphate + ATP = thiamine diphosphate + ADP</text>
        <dbReference type="Rhea" id="RHEA:15913"/>
        <dbReference type="ChEBI" id="CHEBI:30616"/>
        <dbReference type="ChEBI" id="CHEBI:37575"/>
        <dbReference type="ChEBI" id="CHEBI:58937"/>
        <dbReference type="ChEBI" id="CHEBI:456216"/>
        <dbReference type="EC" id="2.7.4.16"/>
    </reaction>
</comment>
<comment type="caution">
    <text evidence="5">The sequence shown here is derived from an EMBL/GenBank/DDBJ whole genome shotgun (WGS) entry which is preliminary data.</text>
</comment>
<dbReference type="RefSeq" id="WP_169499885.1">
    <property type="nucleotide sequence ID" value="NZ_JABBFZ010000015.1"/>
</dbReference>
<reference evidence="5 6" key="1">
    <citation type="submission" date="2020-04" db="EMBL/GenBank/DDBJ databases">
        <title>Paraburkholderia sp. G-4-1-8 isolated from soil.</title>
        <authorList>
            <person name="Dahal R.H."/>
        </authorList>
    </citation>
    <scope>NUCLEOTIDE SEQUENCE [LARGE SCALE GENOMIC DNA]</scope>
    <source>
        <strain evidence="5 6">G-4-1-8</strain>
    </source>
</reference>
<dbReference type="Proteomes" id="UP000583127">
    <property type="component" value="Unassembled WGS sequence"/>
</dbReference>
<dbReference type="InterPro" id="IPR010918">
    <property type="entry name" value="PurM-like_C_dom"/>
</dbReference>
<feature type="binding site" evidence="2">
    <location>
        <position position="79"/>
    </location>
    <ligand>
        <name>Mg(2+)</name>
        <dbReference type="ChEBI" id="CHEBI:18420"/>
        <label>2</label>
    </ligand>
</feature>
<evidence type="ECO:0000259" key="3">
    <source>
        <dbReference type="Pfam" id="PF00586"/>
    </source>
</evidence>
<dbReference type="CDD" id="cd02194">
    <property type="entry name" value="ThiL"/>
    <property type="match status" value="1"/>
</dbReference>
<dbReference type="InterPro" id="IPR036676">
    <property type="entry name" value="PurM-like_C_sf"/>
</dbReference>
<sequence length="334" mass="35022">MLSEFSLIDRFFARRAALARPPHAHRDTLGIGDDCALLAPRSGEMLAISTDMLVEGRHFFADVDPEALGHKALTVNLSDLAAMGAQPQAFTLAFSLPKADEAWLSAFSDGLFALAERHGCELIGGDTTGGPLNLCITVFGSVPPQAALRRDAARPGDDIWISGTLGDARAGLGVQRGEWNAAEPGDAAAFRHALERPEPRIALGLALRGIAHAALDLSDGLAGDLLHILERSAVRASVDVDAVPRSAALRRLAPAIQQRCTLAGGDDYELCFTAPAAARAAVEAAAQKAAVPVTRIGTISALEAATDRPAIAWRNAAGAPLTLTLQGFDHFHAE</sequence>
<dbReference type="NCBIfam" id="TIGR01379">
    <property type="entry name" value="thiL"/>
    <property type="match status" value="1"/>
</dbReference>
<dbReference type="GO" id="GO:0009030">
    <property type="term" value="F:thiamine-phosphate kinase activity"/>
    <property type="evidence" value="ECO:0007669"/>
    <property type="project" value="UniProtKB-UniRule"/>
</dbReference>
<feature type="binding site" evidence="2">
    <location>
        <position position="219"/>
    </location>
    <ligand>
        <name>Mg(2+)</name>
        <dbReference type="ChEBI" id="CHEBI:18420"/>
        <label>5</label>
    </ligand>
</feature>
<comment type="miscellaneous">
    <text evidence="2">Reaction mechanism of ThiL seems to utilize a direct, inline transfer of the gamma-phosphate of ATP to TMP rather than a phosphorylated enzyme intermediate.</text>
</comment>
<proteinExistence type="inferred from homology"/>
<dbReference type="InterPro" id="IPR006283">
    <property type="entry name" value="ThiL-like"/>
</dbReference>
<evidence type="ECO:0000259" key="4">
    <source>
        <dbReference type="Pfam" id="PF02769"/>
    </source>
</evidence>
<dbReference type="Gene3D" id="3.90.650.10">
    <property type="entry name" value="PurM-like C-terminal domain"/>
    <property type="match status" value="1"/>
</dbReference>
<feature type="binding site" evidence="2">
    <location>
        <position position="126"/>
    </location>
    <ligand>
        <name>Mg(2+)</name>
        <dbReference type="ChEBI" id="CHEBI:18420"/>
        <label>1</label>
    </ligand>
</feature>
<dbReference type="UniPathway" id="UPA00060">
    <property type="reaction ID" value="UER00142"/>
</dbReference>
<dbReference type="Pfam" id="PF02769">
    <property type="entry name" value="AIRS_C"/>
    <property type="match status" value="1"/>
</dbReference>
<feature type="domain" description="PurM-like C-terminal" evidence="4">
    <location>
        <begin position="154"/>
        <end position="301"/>
    </location>
</feature>
<comment type="similarity">
    <text evidence="2">Belongs to the thiamine-monophosphate kinase family.</text>
</comment>
<feature type="domain" description="PurM-like N-terminal" evidence="3">
    <location>
        <begin position="32"/>
        <end position="142"/>
    </location>
</feature>
<feature type="binding site" evidence="2">
    <location>
        <position position="150"/>
    </location>
    <ligand>
        <name>ATP</name>
        <dbReference type="ChEBI" id="CHEBI:30616"/>
    </ligand>
</feature>
<feature type="binding site" evidence="2">
    <location>
        <position position="34"/>
    </location>
    <ligand>
        <name>Mg(2+)</name>
        <dbReference type="ChEBI" id="CHEBI:18420"/>
        <label>3</label>
    </ligand>
</feature>
<evidence type="ECO:0000313" key="5">
    <source>
        <dbReference type="EMBL" id="NML33668.1"/>
    </source>
</evidence>
<dbReference type="EMBL" id="JABBFZ010000015">
    <property type="protein sequence ID" value="NML33668.1"/>
    <property type="molecule type" value="Genomic_DNA"/>
</dbReference>
<gene>
    <name evidence="2 5" type="primary">thiL</name>
    <name evidence="5" type="ORF">HHL14_22885</name>
</gene>
<feature type="binding site" evidence="2">
    <location>
        <position position="50"/>
    </location>
    <ligand>
        <name>Mg(2+)</name>
        <dbReference type="ChEBI" id="CHEBI:18420"/>
        <label>1</label>
    </ligand>
</feature>
<keyword evidence="2" id="KW-0479">Metal-binding</keyword>
<feature type="binding site" evidence="2">
    <location>
        <position position="51"/>
    </location>
    <ligand>
        <name>Mg(2+)</name>
        <dbReference type="ChEBI" id="CHEBI:18420"/>
        <label>1</label>
    </ligand>
</feature>
<feature type="binding site" evidence="2">
    <location>
        <position position="51"/>
    </location>
    <ligand>
        <name>Mg(2+)</name>
        <dbReference type="ChEBI" id="CHEBI:18420"/>
        <label>2</label>
    </ligand>
</feature>
<dbReference type="InterPro" id="IPR016188">
    <property type="entry name" value="PurM-like_N"/>
</dbReference>
<feature type="binding site" evidence="2">
    <location>
        <position position="34"/>
    </location>
    <ligand>
        <name>Mg(2+)</name>
        <dbReference type="ChEBI" id="CHEBI:18420"/>
        <label>4</label>
    </ligand>
</feature>
<keyword evidence="2 5" id="KW-0418">Kinase</keyword>
<dbReference type="SUPFAM" id="SSF56042">
    <property type="entry name" value="PurM C-terminal domain-like"/>
    <property type="match status" value="1"/>
</dbReference>
<dbReference type="HAMAP" id="MF_02128">
    <property type="entry name" value="TMP_kinase"/>
    <property type="match status" value="1"/>
</dbReference>
<dbReference type="PANTHER" id="PTHR30270">
    <property type="entry name" value="THIAMINE-MONOPHOSPHATE KINASE"/>
    <property type="match status" value="1"/>
</dbReference>
<name>A0A7X9ZZU7_9BURK</name>
<feature type="binding site" evidence="2">
    <location>
        <position position="216"/>
    </location>
    <ligand>
        <name>Mg(2+)</name>
        <dbReference type="ChEBI" id="CHEBI:18420"/>
        <label>3</label>
    </ligand>
</feature>
<accession>A0A7X9ZZU7</accession>
<keyword evidence="6" id="KW-1185">Reference proteome</keyword>
<feature type="binding site" evidence="2">
    <location>
        <position position="58"/>
    </location>
    <ligand>
        <name>substrate</name>
    </ligand>
</feature>
<dbReference type="Pfam" id="PF00586">
    <property type="entry name" value="AIRS"/>
    <property type="match status" value="1"/>
</dbReference>
<keyword evidence="2 5" id="KW-0808">Transferase</keyword>
<feature type="binding site" evidence="2">
    <location>
        <begin position="125"/>
        <end position="126"/>
    </location>
    <ligand>
        <name>ATP</name>
        <dbReference type="ChEBI" id="CHEBI:30616"/>
    </ligand>
</feature>
<organism evidence="5 6">
    <name type="scientific">Paraburkholderia antibiotica</name>
    <dbReference type="NCBI Taxonomy" id="2728839"/>
    <lineage>
        <taxon>Bacteria</taxon>
        <taxon>Pseudomonadati</taxon>
        <taxon>Pseudomonadota</taxon>
        <taxon>Betaproteobacteria</taxon>
        <taxon>Burkholderiales</taxon>
        <taxon>Burkholderiaceae</taxon>
        <taxon>Paraburkholderia</taxon>
    </lineage>
</organism>
<dbReference type="EC" id="2.7.4.16" evidence="2"/>
<dbReference type="InterPro" id="IPR036921">
    <property type="entry name" value="PurM-like_N_sf"/>
</dbReference>
<evidence type="ECO:0000256" key="2">
    <source>
        <dbReference type="HAMAP-Rule" id="MF_02128"/>
    </source>
</evidence>
<protein>
    <recommendedName>
        <fullName evidence="2">Thiamine-monophosphate kinase</fullName>
        <shortName evidence="2">TMP kinase</shortName>
        <shortName evidence="2">Thiamine-phosphate kinase</shortName>
        <ecNumber evidence="2">2.7.4.16</ecNumber>
    </recommendedName>
</protein>
<evidence type="ECO:0000313" key="6">
    <source>
        <dbReference type="Proteomes" id="UP000583127"/>
    </source>
</evidence>
<keyword evidence="2" id="KW-0460">Magnesium</keyword>
<feature type="binding site" evidence="2">
    <location>
        <position position="266"/>
    </location>
    <ligand>
        <name>substrate</name>
    </ligand>
</feature>
<feature type="binding site" evidence="2">
    <location>
        <position position="79"/>
    </location>
    <ligand>
        <name>Mg(2+)</name>
        <dbReference type="ChEBI" id="CHEBI:18420"/>
        <label>3</label>
    </ligand>
</feature>
<feature type="binding site" evidence="2">
    <location>
        <position position="79"/>
    </location>
    <ligand>
        <name>Mg(2+)</name>
        <dbReference type="ChEBI" id="CHEBI:18420"/>
        <label>4</label>
    </ligand>
</feature>
<dbReference type="GO" id="GO:0009228">
    <property type="term" value="P:thiamine biosynthetic process"/>
    <property type="evidence" value="ECO:0007669"/>
    <property type="project" value="UniProtKB-KW"/>
</dbReference>
<dbReference type="GO" id="GO:0009229">
    <property type="term" value="P:thiamine diphosphate biosynthetic process"/>
    <property type="evidence" value="ECO:0007669"/>
    <property type="project" value="UniProtKB-UniRule"/>
</dbReference>
<comment type="function">
    <text evidence="2">Catalyzes the ATP-dependent phosphorylation of thiamine-monophosphate (TMP) to form thiamine-pyrophosphate (TPP), the active form of vitamin B1.</text>
</comment>
<dbReference type="PANTHER" id="PTHR30270:SF0">
    <property type="entry name" value="THIAMINE-MONOPHOSPHATE KINASE"/>
    <property type="match status" value="1"/>
</dbReference>
<feature type="binding site" evidence="2">
    <location>
        <position position="49"/>
    </location>
    <ligand>
        <name>Mg(2+)</name>
        <dbReference type="ChEBI" id="CHEBI:18420"/>
        <label>4</label>
    </ligand>
</feature>
<keyword evidence="2" id="KW-0067">ATP-binding</keyword>
<feature type="binding site" evidence="2">
    <location>
        <position position="328"/>
    </location>
    <ligand>
        <name>substrate</name>
    </ligand>
</feature>
<dbReference type="Gene3D" id="3.30.1330.10">
    <property type="entry name" value="PurM-like, N-terminal domain"/>
    <property type="match status" value="1"/>
</dbReference>
<keyword evidence="1 2" id="KW-0784">Thiamine biosynthesis</keyword>